<name>A0A915HV38_ROMCU</name>
<dbReference type="WBParaSite" id="nRc.2.0.1.t05277-RA">
    <property type="protein sequence ID" value="nRc.2.0.1.t05277-RA"/>
    <property type="gene ID" value="nRc.2.0.1.g05277"/>
</dbReference>
<dbReference type="AlphaFoldDB" id="A0A915HV38"/>
<dbReference type="Proteomes" id="UP000887565">
    <property type="component" value="Unplaced"/>
</dbReference>
<protein>
    <submittedName>
        <fullName evidence="2">Uncharacterized protein</fullName>
    </submittedName>
</protein>
<evidence type="ECO:0000313" key="1">
    <source>
        <dbReference type="Proteomes" id="UP000887565"/>
    </source>
</evidence>
<accession>A0A915HV38</accession>
<organism evidence="1 2">
    <name type="scientific">Romanomermis culicivorax</name>
    <name type="common">Nematode worm</name>
    <dbReference type="NCBI Taxonomy" id="13658"/>
    <lineage>
        <taxon>Eukaryota</taxon>
        <taxon>Metazoa</taxon>
        <taxon>Ecdysozoa</taxon>
        <taxon>Nematoda</taxon>
        <taxon>Enoplea</taxon>
        <taxon>Dorylaimia</taxon>
        <taxon>Mermithida</taxon>
        <taxon>Mermithoidea</taxon>
        <taxon>Mermithidae</taxon>
        <taxon>Romanomermis</taxon>
    </lineage>
</organism>
<sequence length="105" mass="12302">MINYNSSFALLEKCGVTVGYNFGHTRTYDVYRRVKNFNPTKIEKICERVNTRPCEPTCVNMHPCVYEYHVRRADVYERALTQVDAPATHSHELTQRDKLGIDLYE</sequence>
<keyword evidence="1" id="KW-1185">Reference proteome</keyword>
<proteinExistence type="predicted"/>
<evidence type="ECO:0000313" key="2">
    <source>
        <dbReference type="WBParaSite" id="nRc.2.0.1.t05277-RA"/>
    </source>
</evidence>
<reference evidence="2" key="1">
    <citation type="submission" date="2022-11" db="UniProtKB">
        <authorList>
            <consortium name="WormBaseParasite"/>
        </authorList>
    </citation>
    <scope>IDENTIFICATION</scope>
</reference>